<feature type="signal peptide" evidence="9">
    <location>
        <begin position="1"/>
        <end position="19"/>
    </location>
</feature>
<keyword evidence="3 9" id="KW-0732">Signal</keyword>
<dbReference type="InterPro" id="IPR008410">
    <property type="entry name" value="BCSC_C"/>
</dbReference>
<organism evidence="11 12">
    <name type="scientific">Pseudomonas alkylphenolica</name>
    <dbReference type="NCBI Taxonomy" id="237609"/>
    <lineage>
        <taxon>Bacteria</taxon>
        <taxon>Pseudomonadati</taxon>
        <taxon>Pseudomonadota</taxon>
        <taxon>Gammaproteobacteria</taxon>
        <taxon>Pseudomonadales</taxon>
        <taxon>Pseudomonadaceae</taxon>
        <taxon>Pseudomonas</taxon>
    </lineage>
</organism>
<sequence>MRKLTTLLCLGVMPLTLMAQPADRNEQREWLMQQIRLGEATHRESLVEDSLARLRLLEPDNLDALSASIRQAVRTRELDRARQLYSDLHRLAPNSRQDRQMAQLLEMSEGEGAQTLQQIRLLATAGRFEEALSRYEGAFGKGEPPSLELAMEYWRIRSRLPNQLPTTIDHLYALDKTYPGSPELQQFLAEQLFRAKRNDEALAVVTRMAGQAQSRNLAAGLEYAYLAKQPISDASVRNWQAFLERYPGDSHEAQVQELLAGQLKLTGDPAWRAGQLGIRMLVERRSASVAEANLRKALKAYPKDATLKGYLGLALARQGRRQEAVDWLKQAVAEEQDTYILSKWHELLASTEYWLVMQRGRQALAAGNYNAAQQAYEEANKRDPKEPLALLGLGNVALARKQLPQAEQYFLQAQQLQPGNENTVRALSRLYQAQSPARYARYVASLPAKQRQWAAQPRSGGGQPGLGAQVEQLRGQARQSLEREDWAAAERQLSQARQLAPNDPWLAADLARALRMQGKGAQADGVFADLLSRQGKEPTARFAHGLYLEADGRSQAGLASLEQVPASQWNSGMQDLHKRLQRQVVVDRARALNDSGDTAGAMALLEGQLGGAQPVAQQVGDLQQLAGWARQSSDLSAADGYYTRILALQPDNAEARLGHIEVLIERGDTILAHQLLEQQEPQIPAERVDARRRLGNAWAAVGERDKARVLLTEVAQRKTTPDALLYRDLARMVPREQADQALDYYALAMRDAELLTAGQASPRDDIALTRASRAKDDDDWLRQSLRRDVDQLYQQQSPTVTVQQDYGWRDNDGAEGISDLTTSTTMVHAQMPVGEGVGFARVEQVALRAASFDTDADGLHREAFGSCSFRGRNASGAIPTGCPGDRETADGLTLAAGWQGEGISADIGTSPMGFEVQNLLGGVTVDGKSHGIGWNLTASRRPMNNSLLSYAGAKDPRTGISWGGVTATGLTLGLSRDRGLDDGVWASLGYHWLQGKNVEDNTRWRAMGGYYYRLINRVDEELRIGASAMAWHYDKNLGGYTLGQGGYYSPQRYLSFGVPVNYAWRNASWSVYLEGSLSYSWARSDDERAFPVSSVNDDILDQYGPLQSSNIDELRTGDNNNGVGYLAQALVERRLDDHWVLGGGFTLQRSEDYSPNRALLYLRYSFDPWQGNLPLPVNPLKPYAEYR</sequence>
<dbReference type="Pfam" id="PF05420">
    <property type="entry name" value="BCSC_C"/>
    <property type="match status" value="1"/>
</dbReference>
<comment type="caution">
    <text evidence="11">The sequence shown here is derived from an EMBL/GenBank/DDBJ whole genome shotgun (WGS) entry which is preliminary data.</text>
</comment>
<keyword evidence="6" id="KW-0135">Cellulose biosynthesis</keyword>
<evidence type="ECO:0000256" key="8">
    <source>
        <dbReference type="SAM" id="MobiDB-lite"/>
    </source>
</evidence>
<evidence type="ECO:0000256" key="1">
    <source>
        <dbReference type="ARBA" id="ARBA00003476"/>
    </source>
</evidence>
<feature type="repeat" description="TPR" evidence="7">
    <location>
        <begin position="387"/>
        <end position="420"/>
    </location>
</feature>
<feature type="chain" id="PRO_5019430742" evidence="9">
    <location>
        <begin position="20"/>
        <end position="1187"/>
    </location>
</feature>
<dbReference type="PANTHER" id="PTHR12558:SF13">
    <property type="entry name" value="CELL DIVISION CYCLE PROTEIN 27 HOMOLOG"/>
    <property type="match status" value="1"/>
</dbReference>
<dbReference type="Pfam" id="PF13432">
    <property type="entry name" value="TPR_16"/>
    <property type="match status" value="2"/>
</dbReference>
<name>A0A443ZJN9_9PSED</name>
<dbReference type="GO" id="GO:0030244">
    <property type="term" value="P:cellulose biosynthetic process"/>
    <property type="evidence" value="ECO:0007669"/>
    <property type="project" value="UniProtKB-KW"/>
</dbReference>
<evidence type="ECO:0000256" key="4">
    <source>
        <dbReference type="ARBA" id="ARBA00022737"/>
    </source>
</evidence>
<dbReference type="RefSeq" id="WP_128325626.1">
    <property type="nucleotide sequence ID" value="NZ_QJRG01000048.1"/>
</dbReference>
<dbReference type="EMBL" id="QJRG01000048">
    <property type="protein sequence ID" value="RWU19142.1"/>
    <property type="molecule type" value="Genomic_DNA"/>
</dbReference>
<dbReference type="InterPro" id="IPR011990">
    <property type="entry name" value="TPR-like_helical_dom_sf"/>
</dbReference>
<evidence type="ECO:0000256" key="3">
    <source>
        <dbReference type="ARBA" id="ARBA00022729"/>
    </source>
</evidence>
<dbReference type="InterPro" id="IPR019734">
    <property type="entry name" value="TPR_rpt"/>
</dbReference>
<evidence type="ECO:0000256" key="7">
    <source>
        <dbReference type="PROSITE-ProRule" id="PRU00339"/>
    </source>
</evidence>
<dbReference type="Gene3D" id="1.25.40.10">
    <property type="entry name" value="Tetratricopeptide repeat domain"/>
    <property type="match status" value="5"/>
</dbReference>
<proteinExistence type="predicted"/>
<feature type="domain" description="Cellulose synthase operon C C-terminal" evidence="10">
    <location>
        <begin position="818"/>
        <end position="1167"/>
    </location>
</feature>
<dbReference type="OrthoDB" id="174989at2"/>
<dbReference type="Proteomes" id="UP000288983">
    <property type="component" value="Unassembled WGS sequence"/>
</dbReference>
<evidence type="ECO:0000256" key="2">
    <source>
        <dbReference type="ARBA" id="ARBA00005186"/>
    </source>
</evidence>
<evidence type="ECO:0000313" key="11">
    <source>
        <dbReference type="EMBL" id="RWU19142.1"/>
    </source>
</evidence>
<keyword evidence="4" id="KW-0677">Repeat</keyword>
<comment type="function">
    <text evidence="1">Required for maximal bacterial cellulose synthesis.</text>
</comment>
<accession>A0A443ZJN9</accession>
<dbReference type="SMART" id="SM00028">
    <property type="entry name" value="TPR"/>
    <property type="match status" value="5"/>
</dbReference>
<dbReference type="PANTHER" id="PTHR12558">
    <property type="entry name" value="CELL DIVISION CYCLE 16,23,27"/>
    <property type="match status" value="1"/>
</dbReference>
<dbReference type="GO" id="GO:0019867">
    <property type="term" value="C:outer membrane"/>
    <property type="evidence" value="ECO:0007669"/>
    <property type="project" value="InterPro"/>
</dbReference>
<feature type="region of interest" description="Disordered" evidence="8">
    <location>
        <begin position="453"/>
        <end position="485"/>
    </location>
</feature>
<protein>
    <submittedName>
        <fullName evidence="11">Cellulose biosynthesis protein BcsC</fullName>
    </submittedName>
</protein>
<dbReference type="NCBIfam" id="NF008520">
    <property type="entry name" value="PRK11447.1"/>
    <property type="match status" value="1"/>
</dbReference>
<reference evidence="11 12" key="1">
    <citation type="submission" date="2018-06" db="EMBL/GenBank/DDBJ databases">
        <title>Bacteria isolated from soil of Wuhan.</title>
        <authorList>
            <person name="Wei X."/>
            <person name="Chunhua H."/>
        </authorList>
    </citation>
    <scope>NUCLEOTIDE SEQUENCE [LARGE SCALE GENOMIC DNA]</scope>
    <source>
        <strain evidence="12">xwS2</strain>
    </source>
</reference>
<dbReference type="UniPathway" id="UPA00694"/>
<evidence type="ECO:0000256" key="6">
    <source>
        <dbReference type="ARBA" id="ARBA00022916"/>
    </source>
</evidence>
<gene>
    <name evidence="11" type="ORF">DM813_22785</name>
</gene>
<evidence type="ECO:0000256" key="9">
    <source>
        <dbReference type="SAM" id="SignalP"/>
    </source>
</evidence>
<evidence type="ECO:0000256" key="5">
    <source>
        <dbReference type="ARBA" id="ARBA00022803"/>
    </source>
</evidence>
<comment type="pathway">
    <text evidence="2">Glycan metabolism; bacterial cellulose biosynthesis.</text>
</comment>
<evidence type="ECO:0000259" key="10">
    <source>
        <dbReference type="Pfam" id="PF05420"/>
    </source>
</evidence>
<dbReference type="SUPFAM" id="SSF48452">
    <property type="entry name" value="TPR-like"/>
    <property type="match status" value="2"/>
</dbReference>
<evidence type="ECO:0000313" key="12">
    <source>
        <dbReference type="Proteomes" id="UP000288983"/>
    </source>
</evidence>
<dbReference type="PROSITE" id="PS50005">
    <property type="entry name" value="TPR"/>
    <property type="match status" value="1"/>
</dbReference>
<keyword evidence="5 7" id="KW-0802">TPR repeat</keyword>
<dbReference type="AlphaFoldDB" id="A0A443ZJN9"/>